<dbReference type="EMBL" id="AP024086">
    <property type="protein sequence ID" value="BCL61673.1"/>
    <property type="molecule type" value="Genomic_DNA"/>
</dbReference>
<feature type="signal peptide" evidence="1">
    <location>
        <begin position="1"/>
        <end position="22"/>
    </location>
</feature>
<dbReference type="AlphaFoldDB" id="A0A8D5FMB1"/>
<dbReference type="KEGG" id="dbk:DGMP_23660"/>
<evidence type="ECO:0000256" key="1">
    <source>
        <dbReference type="SAM" id="SignalP"/>
    </source>
</evidence>
<gene>
    <name evidence="2" type="ORF">DGMP_23660</name>
</gene>
<protein>
    <submittedName>
        <fullName evidence="2">Phosphoribosylglycinamide formyltransferase</fullName>
    </submittedName>
</protein>
<keyword evidence="3" id="KW-1185">Reference proteome</keyword>
<evidence type="ECO:0000313" key="3">
    <source>
        <dbReference type="Proteomes" id="UP000826725"/>
    </source>
</evidence>
<keyword evidence="1" id="KW-0732">Signal</keyword>
<accession>A0A8D5FMB1</accession>
<proteinExistence type="predicted"/>
<dbReference type="Proteomes" id="UP000826725">
    <property type="component" value="Chromosome"/>
</dbReference>
<sequence length="147" mass="16173">MKVRIVVISILSLLLCASTAFSRDVKKNFSIRDAMEKPVVQDVLNNGVALYWGDQPHPAVVREYGTFKSNKRTNGFRKKHDDACARALASALVALQDRADREGGNGVINIKSYIKNRENSSSTEYSCLVGGMMVNVVLKGTVVQLAR</sequence>
<feature type="chain" id="PRO_5034430525" evidence="1">
    <location>
        <begin position="23"/>
        <end position="147"/>
    </location>
</feature>
<reference evidence="2" key="1">
    <citation type="submission" date="2020-09" db="EMBL/GenBank/DDBJ databases">
        <title>Desulfogranum mesoprofundum gen. nov., sp. nov., a novel mesophilic, sulfate-reducing chemolithoautotroph isolated from a deep-sea hydrothermal vent chimney in the Suiyo Seamount.</title>
        <authorList>
            <person name="Hashimoto Y."/>
            <person name="Nakagawa S."/>
        </authorList>
    </citation>
    <scope>NUCLEOTIDE SEQUENCE</scope>
    <source>
        <strain evidence="2">KT2</strain>
    </source>
</reference>
<name>A0A8D5FMB1_9BACT</name>
<organism evidence="2 3">
    <name type="scientific">Desulfomarina profundi</name>
    <dbReference type="NCBI Taxonomy" id="2772557"/>
    <lineage>
        <taxon>Bacteria</taxon>
        <taxon>Pseudomonadati</taxon>
        <taxon>Thermodesulfobacteriota</taxon>
        <taxon>Desulfobulbia</taxon>
        <taxon>Desulfobulbales</taxon>
        <taxon>Desulfobulbaceae</taxon>
        <taxon>Desulfomarina</taxon>
    </lineage>
</organism>
<dbReference type="RefSeq" id="WP_228854098.1">
    <property type="nucleotide sequence ID" value="NZ_AP024086.1"/>
</dbReference>
<evidence type="ECO:0000313" key="2">
    <source>
        <dbReference type="EMBL" id="BCL61673.1"/>
    </source>
</evidence>